<dbReference type="EMBL" id="JAYKLX010000007">
    <property type="protein sequence ID" value="MEB3346852.1"/>
    <property type="molecule type" value="Genomic_DNA"/>
</dbReference>
<dbReference type="Pfam" id="PF11013">
    <property type="entry name" value="DUF2851"/>
    <property type="match status" value="1"/>
</dbReference>
<name>A0ABU5ZYE1_9FLAO</name>
<reference evidence="1 2" key="1">
    <citation type="journal article" date="2013" name="Int. J. Syst. Evol. Microbiol.">
        <title>Aquimarina gracilis sp. nov., isolated from the gut microflora of a mussel, Mytilus coruscus, and emended description of Aquimarina spongiae.</title>
        <authorList>
            <person name="Park S.C."/>
            <person name="Choe H.N."/>
            <person name="Baik K.S."/>
            <person name="Seong C.N."/>
        </authorList>
    </citation>
    <scope>NUCLEOTIDE SEQUENCE [LARGE SCALE GENOMIC DNA]</scope>
    <source>
        <strain evidence="1 2">PSC32</strain>
    </source>
</reference>
<dbReference type="RefSeq" id="WP_324180877.1">
    <property type="nucleotide sequence ID" value="NZ_BAABAW010000020.1"/>
</dbReference>
<protein>
    <submittedName>
        <fullName evidence="1">DUF2851 family protein</fullName>
    </submittedName>
</protein>
<proteinExistence type="predicted"/>
<dbReference type="InterPro" id="IPR021272">
    <property type="entry name" value="DUF2851"/>
</dbReference>
<organism evidence="1 2">
    <name type="scientific">Aquimarina gracilis</name>
    <dbReference type="NCBI Taxonomy" id="874422"/>
    <lineage>
        <taxon>Bacteria</taxon>
        <taxon>Pseudomonadati</taxon>
        <taxon>Bacteroidota</taxon>
        <taxon>Flavobacteriia</taxon>
        <taxon>Flavobacteriales</taxon>
        <taxon>Flavobacteriaceae</taxon>
        <taxon>Aquimarina</taxon>
    </lineage>
</organism>
<keyword evidence="2" id="KW-1185">Reference proteome</keyword>
<sequence>MNEDFLHYLWKHKKFELCNLKTTQEQEVVIKRVGVHNINESGPDFFNAMIAINGQKWAGNVEIHMKSSDWYTHNHENDKAYDNVILHVVWEDNVSVFRKDNTLLPALQLKDYVSKEMLLRYKELFEQSNTIWISCEKQFSKVPDFILSNWQERLFIERLEQKSILILELLKKTSNDWEAVLFKLLAKNFGLKINGDAFLSLANSLDFSIVRKCSKDLHKLEALFFGQAGFFEDGINNSYAKKLAEEYNFLKNKFKLNSVGVIRPQFFRLRPLNFPTIRLAQFANLYHTNQRLFNDIIIFNDLTKMYTLFKVGVSSFWEDHYTFNKQSVKRSKNLTDSFIDLLFINTVIPMKFVYAKNQGKNLEDQVFKLISNISRENNRLVNDFENLGAPIKNALHSQAIIQLKSKYCDQKACLQCAIGNYLLNRDQSLG</sequence>
<dbReference type="Proteomes" id="UP001327027">
    <property type="component" value="Unassembled WGS sequence"/>
</dbReference>
<accession>A0ABU5ZYE1</accession>
<evidence type="ECO:0000313" key="1">
    <source>
        <dbReference type="EMBL" id="MEB3346852.1"/>
    </source>
</evidence>
<evidence type="ECO:0000313" key="2">
    <source>
        <dbReference type="Proteomes" id="UP001327027"/>
    </source>
</evidence>
<gene>
    <name evidence="1" type="ORF">U6A24_15340</name>
</gene>
<comment type="caution">
    <text evidence="1">The sequence shown here is derived from an EMBL/GenBank/DDBJ whole genome shotgun (WGS) entry which is preliminary data.</text>
</comment>